<protein>
    <recommendedName>
        <fullName evidence="2">PIN domain-containing protein</fullName>
    </recommendedName>
</protein>
<dbReference type="Gene3D" id="3.40.50.1010">
    <property type="entry name" value="5'-nuclease"/>
    <property type="match status" value="1"/>
</dbReference>
<evidence type="ECO:0000259" key="2">
    <source>
        <dbReference type="Pfam" id="PF01850"/>
    </source>
</evidence>
<evidence type="ECO:0000256" key="1">
    <source>
        <dbReference type="ARBA" id="ARBA00022842"/>
    </source>
</evidence>
<dbReference type="InterPro" id="IPR002716">
    <property type="entry name" value="PIN_dom"/>
</dbReference>
<dbReference type="PANTHER" id="PTHR35901:SF1">
    <property type="entry name" value="EXONUCLEASE VAPC9"/>
    <property type="match status" value="1"/>
</dbReference>
<feature type="domain" description="PIN" evidence="2">
    <location>
        <begin position="5"/>
        <end position="110"/>
    </location>
</feature>
<dbReference type="SUPFAM" id="SSF88723">
    <property type="entry name" value="PIN domain-like"/>
    <property type="match status" value="1"/>
</dbReference>
<proteinExistence type="predicted"/>
<keyword evidence="1" id="KW-0460">Magnesium</keyword>
<gene>
    <name evidence="3" type="ORF">S01H1_07916</name>
</gene>
<dbReference type="CDD" id="cd09873">
    <property type="entry name" value="PIN_Pae0151-like"/>
    <property type="match status" value="1"/>
</dbReference>
<dbReference type="InterPro" id="IPR044153">
    <property type="entry name" value="PIN_Pae0151-like"/>
</dbReference>
<name>X0T8M3_9ZZZZ</name>
<feature type="non-terminal residue" evidence="3">
    <location>
        <position position="111"/>
    </location>
</feature>
<dbReference type="Pfam" id="PF01850">
    <property type="entry name" value="PIN"/>
    <property type="match status" value="1"/>
</dbReference>
<sequence length="111" mass="12557">MKRLVIDASVAAKWYVDEEHSAAALQLATTDPAWIVPDLFFAEVGNVLWKKVRRGEMEDVDAKEAVSLLYRLEFKVYEARSLIDSALKLALHFQCTVYDGLYLSAAMIEDC</sequence>
<dbReference type="InterPro" id="IPR051619">
    <property type="entry name" value="TypeII_TA_RNase_PINc/VapC"/>
</dbReference>
<reference evidence="3" key="1">
    <citation type="journal article" date="2014" name="Front. Microbiol.">
        <title>High frequency of phylogenetically diverse reductive dehalogenase-homologous genes in deep subseafloor sedimentary metagenomes.</title>
        <authorList>
            <person name="Kawai M."/>
            <person name="Futagami T."/>
            <person name="Toyoda A."/>
            <person name="Takaki Y."/>
            <person name="Nishi S."/>
            <person name="Hori S."/>
            <person name="Arai W."/>
            <person name="Tsubouchi T."/>
            <person name="Morono Y."/>
            <person name="Uchiyama I."/>
            <person name="Ito T."/>
            <person name="Fujiyama A."/>
            <person name="Inagaki F."/>
            <person name="Takami H."/>
        </authorList>
    </citation>
    <scope>NUCLEOTIDE SEQUENCE</scope>
    <source>
        <strain evidence="3">Expedition CK06-06</strain>
    </source>
</reference>
<dbReference type="PANTHER" id="PTHR35901">
    <property type="entry name" value="RIBONUCLEASE VAPC3"/>
    <property type="match status" value="1"/>
</dbReference>
<organism evidence="3">
    <name type="scientific">marine sediment metagenome</name>
    <dbReference type="NCBI Taxonomy" id="412755"/>
    <lineage>
        <taxon>unclassified sequences</taxon>
        <taxon>metagenomes</taxon>
        <taxon>ecological metagenomes</taxon>
    </lineage>
</organism>
<accession>X0T8M3</accession>
<dbReference type="AlphaFoldDB" id="X0T8M3"/>
<evidence type="ECO:0000313" key="3">
    <source>
        <dbReference type="EMBL" id="GAF72430.1"/>
    </source>
</evidence>
<dbReference type="InterPro" id="IPR029060">
    <property type="entry name" value="PIN-like_dom_sf"/>
</dbReference>
<dbReference type="EMBL" id="BARS01004062">
    <property type="protein sequence ID" value="GAF72430.1"/>
    <property type="molecule type" value="Genomic_DNA"/>
</dbReference>
<comment type="caution">
    <text evidence="3">The sequence shown here is derived from an EMBL/GenBank/DDBJ whole genome shotgun (WGS) entry which is preliminary data.</text>
</comment>